<dbReference type="Proteomes" id="UP000308600">
    <property type="component" value="Unassembled WGS sequence"/>
</dbReference>
<name>A0ACD3AR26_9AGAR</name>
<keyword evidence="2" id="KW-1185">Reference proteome</keyword>
<evidence type="ECO:0000313" key="1">
    <source>
        <dbReference type="EMBL" id="TFK67771.1"/>
    </source>
</evidence>
<dbReference type="EMBL" id="ML208367">
    <property type="protein sequence ID" value="TFK67771.1"/>
    <property type="molecule type" value="Genomic_DNA"/>
</dbReference>
<protein>
    <submittedName>
        <fullName evidence="1">Uncharacterized protein</fullName>
    </submittedName>
</protein>
<sequence length="683" mass="77869">MSASEDLPEMLLKVFEYNPRQITPPRSHYYNHPQFCVTLPFNFYDRHLAPQLSLKRVVIDPSLPRSLSDHIDTTLEQLRSDGHKIIPVGTTGDVIYPGFTARNELYGKPTMETLADQYQASVGHFAAHFISTWAIHPTASEYFPTLAFCHRKSGFPSYKDSVHSQDSLRFQLPINQRVEVLSSLPDRLKDALETLEYRDLVIYQFYEMSEQMEQVFKDMDSLEADLPCAAYKTVGGLGERKAECQPIPYDAINAPWNITRCPVQTTGKHATILQIGDKNLDVVPPSCLRVSETKFDRMDSLTAAGLCYHAWHQAVIEDATIIVFHCGNYERIGVRHRGSQTLILSSLIEVSKCQDPEYGKIHMGLMLAAVNDTLDRHEQSYHLQAQPVPVPCSEKRKRRTIEPTELRRSKRQKVKVQMSSLSPRTVKDEKDFWKAYTHCPIALVRFDFDILRSPSPAACLRHGGPLSPHGVEMGTTIWKTPYEPFECCTLTLDSDLTRGGTGLIHTARLELRTADGTTHSKDVVVKSAVDPYLRDRVRREYRAYHHLWEHKVDRIPMVYGLFEDVEDMVTLLVIEKFAMSFRDREPFDYEANGKLLSISQAERTLCLRTIRAMHKAGVAHMDLRAENIMVGHDGLPVIIDFDRSWVGVEKWVTDKEIRFSQELLDGNSADAFPVAIDSDEEFL</sequence>
<accession>A0ACD3AR26</accession>
<proteinExistence type="predicted"/>
<reference evidence="1 2" key="1">
    <citation type="journal article" date="2019" name="Nat. Ecol. Evol.">
        <title>Megaphylogeny resolves global patterns of mushroom evolution.</title>
        <authorList>
            <person name="Varga T."/>
            <person name="Krizsan K."/>
            <person name="Foldi C."/>
            <person name="Dima B."/>
            <person name="Sanchez-Garcia M."/>
            <person name="Sanchez-Ramirez S."/>
            <person name="Szollosi G.J."/>
            <person name="Szarkandi J.G."/>
            <person name="Papp V."/>
            <person name="Albert L."/>
            <person name="Andreopoulos W."/>
            <person name="Angelini C."/>
            <person name="Antonin V."/>
            <person name="Barry K.W."/>
            <person name="Bougher N.L."/>
            <person name="Buchanan P."/>
            <person name="Buyck B."/>
            <person name="Bense V."/>
            <person name="Catcheside P."/>
            <person name="Chovatia M."/>
            <person name="Cooper J."/>
            <person name="Damon W."/>
            <person name="Desjardin D."/>
            <person name="Finy P."/>
            <person name="Geml J."/>
            <person name="Haridas S."/>
            <person name="Hughes K."/>
            <person name="Justo A."/>
            <person name="Karasinski D."/>
            <person name="Kautmanova I."/>
            <person name="Kiss B."/>
            <person name="Kocsube S."/>
            <person name="Kotiranta H."/>
            <person name="LaButti K.M."/>
            <person name="Lechner B.E."/>
            <person name="Liimatainen K."/>
            <person name="Lipzen A."/>
            <person name="Lukacs Z."/>
            <person name="Mihaltcheva S."/>
            <person name="Morgado L.N."/>
            <person name="Niskanen T."/>
            <person name="Noordeloos M.E."/>
            <person name="Ohm R.A."/>
            <person name="Ortiz-Santana B."/>
            <person name="Ovrebo C."/>
            <person name="Racz N."/>
            <person name="Riley R."/>
            <person name="Savchenko A."/>
            <person name="Shiryaev A."/>
            <person name="Soop K."/>
            <person name="Spirin V."/>
            <person name="Szebenyi C."/>
            <person name="Tomsovsky M."/>
            <person name="Tulloss R.E."/>
            <person name="Uehling J."/>
            <person name="Grigoriev I.V."/>
            <person name="Vagvolgyi C."/>
            <person name="Papp T."/>
            <person name="Martin F.M."/>
            <person name="Miettinen O."/>
            <person name="Hibbett D.S."/>
            <person name="Nagy L.G."/>
        </authorList>
    </citation>
    <scope>NUCLEOTIDE SEQUENCE [LARGE SCALE GENOMIC DNA]</scope>
    <source>
        <strain evidence="1 2">NL-1719</strain>
    </source>
</reference>
<gene>
    <name evidence="1" type="ORF">BDN72DRAFT_898677</name>
</gene>
<organism evidence="1 2">
    <name type="scientific">Pluteus cervinus</name>
    <dbReference type="NCBI Taxonomy" id="181527"/>
    <lineage>
        <taxon>Eukaryota</taxon>
        <taxon>Fungi</taxon>
        <taxon>Dikarya</taxon>
        <taxon>Basidiomycota</taxon>
        <taxon>Agaricomycotina</taxon>
        <taxon>Agaricomycetes</taxon>
        <taxon>Agaricomycetidae</taxon>
        <taxon>Agaricales</taxon>
        <taxon>Pluteineae</taxon>
        <taxon>Pluteaceae</taxon>
        <taxon>Pluteus</taxon>
    </lineage>
</organism>
<evidence type="ECO:0000313" key="2">
    <source>
        <dbReference type="Proteomes" id="UP000308600"/>
    </source>
</evidence>